<feature type="region of interest" description="Disordered" evidence="7">
    <location>
        <begin position="344"/>
        <end position="413"/>
    </location>
</feature>
<accession>A0AAF3F0R8</accession>
<evidence type="ECO:0000256" key="4">
    <source>
        <dbReference type="ARBA" id="ARBA00022692"/>
    </source>
</evidence>
<comment type="subcellular location">
    <subcellularLocation>
        <location evidence="1">Membrane</location>
        <topology evidence="1">Multi-pass membrane protein</topology>
    </subcellularLocation>
</comment>
<keyword evidence="9" id="KW-0732">Signal</keyword>
<sequence>MFLIRPLLFILWWLRCGAQETTDDFREHNEWIDPNDPTTHLRRSAPQMYTCERVESAEPTLKLILRGLFRQIHVDPSQRVGFYRAVTAQMGKYDVELVQTYLDTANPTPEQRDAVRNALNNIFEVTDLGIDDPSRFQLLLRMIEPWIVPLNILVAILTLIYVMKQLFSSGRILRILLLLIFVISLFTSYNRMYQEKMAERIAQSMQANDACKPPGILSRFKSFISIEKKSECLKFIEAQTVSVIFEISPLDVLFDVLGNGLFSLMEHFATRLNKATIALYDGLPIPLQIAVTIAVLVIFLVIFLFGVARYRIGFFGMRFEPAIGAGLLDQIGAAANGVINALESPGQQNQQTPHQSQRAWIENVTPRTKDRMSRMLPEANNGEHHRIRHRSPSPSPKPRSHSTPRIALTFSKD</sequence>
<feature type="transmembrane region" description="Helical" evidence="8">
    <location>
        <begin position="289"/>
        <end position="308"/>
    </location>
</feature>
<evidence type="ECO:0000256" key="6">
    <source>
        <dbReference type="ARBA" id="ARBA00023136"/>
    </source>
</evidence>
<feature type="signal peptide" evidence="9">
    <location>
        <begin position="1"/>
        <end position="18"/>
    </location>
</feature>
<dbReference type="WBParaSite" id="MBELARI_LOCUS20102">
    <property type="protein sequence ID" value="MBELARI_LOCUS20102"/>
    <property type="gene ID" value="MBELARI_LOCUS20102"/>
</dbReference>
<dbReference type="Proteomes" id="UP000887575">
    <property type="component" value="Unassembled WGS sequence"/>
</dbReference>
<dbReference type="GO" id="GO:0005254">
    <property type="term" value="F:chloride channel activity"/>
    <property type="evidence" value="ECO:0007669"/>
    <property type="project" value="TreeGrafter"/>
</dbReference>
<evidence type="ECO:0000256" key="8">
    <source>
        <dbReference type="SAM" id="Phobius"/>
    </source>
</evidence>
<keyword evidence="5 8" id="KW-1133">Transmembrane helix</keyword>
<protein>
    <recommendedName>
        <fullName evidence="3">Chloride channel CLIC-like protein 1</fullName>
    </recommendedName>
</protein>
<keyword evidence="4 8" id="KW-0812">Transmembrane</keyword>
<organism evidence="10 11">
    <name type="scientific">Mesorhabditis belari</name>
    <dbReference type="NCBI Taxonomy" id="2138241"/>
    <lineage>
        <taxon>Eukaryota</taxon>
        <taxon>Metazoa</taxon>
        <taxon>Ecdysozoa</taxon>
        <taxon>Nematoda</taxon>
        <taxon>Chromadorea</taxon>
        <taxon>Rhabditida</taxon>
        <taxon>Rhabditina</taxon>
        <taxon>Rhabditomorpha</taxon>
        <taxon>Rhabditoidea</taxon>
        <taxon>Rhabditidae</taxon>
        <taxon>Mesorhabditinae</taxon>
        <taxon>Mesorhabditis</taxon>
    </lineage>
</organism>
<evidence type="ECO:0000313" key="10">
    <source>
        <dbReference type="Proteomes" id="UP000887575"/>
    </source>
</evidence>
<feature type="compositionally biased region" description="Polar residues" evidence="7">
    <location>
        <begin position="345"/>
        <end position="358"/>
    </location>
</feature>
<name>A0AAF3F0R8_9BILA</name>
<evidence type="ECO:0000313" key="11">
    <source>
        <dbReference type="WBParaSite" id="MBELARI_LOCUS20102"/>
    </source>
</evidence>
<evidence type="ECO:0000256" key="5">
    <source>
        <dbReference type="ARBA" id="ARBA00022989"/>
    </source>
</evidence>
<dbReference type="GO" id="GO:0005783">
    <property type="term" value="C:endoplasmic reticulum"/>
    <property type="evidence" value="ECO:0007669"/>
    <property type="project" value="TreeGrafter"/>
</dbReference>
<evidence type="ECO:0000256" key="1">
    <source>
        <dbReference type="ARBA" id="ARBA00004141"/>
    </source>
</evidence>
<keyword evidence="10" id="KW-1185">Reference proteome</keyword>
<keyword evidence="6 8" id="KW-0472">Membrane</keyword>
<feature type="transmembrane region" description="Helical" evidence="8">
    <location>
        <begin position="146"/>
        <end position="163"/>
    </location>
</feature>
<evidence type="ECO:0000256" key="7">
    <source>
        <dbReference type="SAM" id="MobiDB-lite"/>
    </source>
</evidence>
<evidence type="ECO:0000256" key="2">
    <source>
        <dbReference type="ARBA" id="ARBA00005944"/>
    </source>
</evidence>
<dbReference type="GO" id="GO:0016020">
    <property type="term" value="C:membrane"/>
    <property type="evidence" value="ECO:0007669"/>
    <property type="project" value="UniProtKB-SubCell"/>
</dbReference>
<proteinExistence type="inferred from homology"/>
<dbReference type="PANTHER" id="PTHR34093:SF1">
    <property type="entry name" value="CHLORIDE CHANNEL CLIC-LIKE PROTEIN 1"/>
    <property type="match status" value="1"/>
</dbReference>
<feature type="transmembrane region" description="Helical" evidence="8">
    <location>
        <begin position="172"/>
        <end position="189"/>
    </location>
</feature>
<dbReference type="PANTHER" id="PTHR34093">
    <property type="entry name" value="CHLORIDE CHANNEL CLIC-LIKE PROTEIN 1"/>
    <property type="match status" value="1"/>
</dbReference>
<reference evidence="11" key="1">
    <citation type="submission" date="2024-02" db="UniProtKB">
        <authorList>
            <consortium name="WormBaseParasite"/>
        </authorList>
    </citation>
    <scope>IDENTIFICATION</scope>
</reference>
<dbReference type="InterPro" id="IPR009231">
    <property type="entry name" value="Chloride_chnl_CLIC-like"/>
</dbReference>
<dbReference type="AlphaFoldDB" id="A0AAF3F0R8"/>
<feature type="chain" id="PRO_5041944073" description="Chloride channel CLIC-like protein 1" evidence="9">
    <location>
        <begin position="19"/>
        <end position="413"/>
    </location>
</feature>
<evidence type="ECO:0000256" key="9">
    <source>
        <dbReference type="SAM" id="SignalP"/>
    </source>
</evidence>
<evidence type="ECO:0000256" key="3">
    <source>
        <dbReference type="ARBA" id="ARBA00015571"/>
    </source>
</evidence>
<comment type="similarity">
    <text evidence="2">Belongs to the chloride channel MCLC family.</text>
</comment>